<accession>A0A6A3NES6</accession>
<organism evidence="1 2">
    <name type="scientific">Phytophthora rubi</name>
    <dbReference type="NCBI Taxonomy" id="129364"/>
    <lineage>
        <taxon>Eukaryota</taxon>
        <taxon>Sar</taxon>
        <taxon>Stramenopiles</taxon>
        <taxon>Oomycota</taxon>
        <taxon>Peronosporomycetes</taxon>
        <taxon>Peronosporales</taxon>
        <taxon>Peronosporaceae</taxon>
        <taxon>Phytophthora</taxon>
    </lineage>
</organism>
<dbReference type="Gene3D" id="3.40.50.720">
    <property type="entry name" value="NAD(P)-binding Rossmann-like Domain"/>
    <property type="match status" value="1"/>
</dbReference>
<dbReference type="SUPFAM" id="SSF52283">
    <property type="entry name" value="Formate/glycerate dehydrogenase catalytic domain-like"/>
    <property type="match status" value="1"/>
</dbReference>
<evidence type="ECO:0000313" key="2">
    <source>
        <dbReference type="Proteomes" id="UP000435112"/>
    </source>
</evidence>
<evidence type="ECO:0000313" key="1">
    <source>
        <dbReference type="EMBL" id="KAE9042102.1"/>
    </source>
</evidence>
<sequence>MELLQMKDKGPKSHHKSLSLPEELTVLRDSGDWIHPTLAVWRRDEHISYVHAVEHALYRGLHRDAAGREQESNTLLKSIASKRVSLPALQVQPVCVHTTPTFMEEFCEHVLDQFASDLEEVLPFELTMAICAYVVCHIGDKYGVQLVLLNYVDANTLFFVLAQCDLDGTNGRCGAVAGGRHGRQQGQRCRVTPLFAAARNVAACSKFPMHTDIISLNTKVVSLLVERRADVDVMNEGRLRDVRGGAGDKKNLIIFGYVETELSLRQFLEDRGHEFVVTSNKDGDHSEFAEQLHGGGVVISQPFWSAYITL</sequence>
<gene>
    <name evidence="1" type="ORF">PR002_g4103</name>
</gene>
<dbReference type="AlphaFoldDB" id="A0A6A3NES6"/>
<dbReference type="EMBL" id="QXFU01000155">
    <property type="protein sequence ID" value="KAE9042102.1"/>
    <property type="molecule type" value="Genomic_DNA"/>
</dbReference>
<comment type="caution">
    <text evidence="1">The sequence shown here is derived from an EMBL/GenBank/DDBJ whole genome shotgun (WGS) entry which is preliminary data.</text>
</comment>
<protein>
    <submittedName>
        <fullName evidence="1">Uncharacterized protein</fullName>
    </submittedName>
</protein>
<proteinExistence type="predicted"/>
<name>A0A6A3NES6_9STRA</name>
<reference evidence="1 2" key="1">
    <citation type="submission" date="2018-09" db="EMBL/GenBank/DDBJ databases">
        <title>Genomic investigation of the strawberry pathogen Phytophthora fragariae indicates pathogenicity is determined by transcriptional variation in three key races.</title>
        <authorList>
            <person name="Adams T.M."/>
            <person name="Armitage A.D."/>
            <person name="Sobczyk M.K."/>
            <person name="Bates H.J."/>
            <person name="Dunwell J.M."/>
            <person name="Nellist C.F."/>
            <person name="Harrison R.J."/>
        </authorList>
    </citation>
    <scope>NUCLEOTIDE SEQUENCE [LARGE SCALE GENOMIC DNA]</scope>
    <source>
        <strain evidence="1 2">SCRP324</strain>
    </source>
</reference>
<dbReference type="OrthoDB" id="418179at2759"/>
<dbReference type="Proteomes" id="UP000435112">
    <property type="component" value="Unassembled WGS sequence"/>
</dbReference>